<dbReference type="PROSITE" id="PS50043">
    <property type="entry name" value="HTH_LUXR_2"/>
    <property type="match status" value="1"/>
</dbReference>
<feature type="domain" description="HTH luxR-type" evidence="4">
    <location>
        <begin position="20"/>
        <end position="85"/>
    </location>
</feature>
<dbReference type="GO" id="GO:0006355">
    <property type="term" value="P:regulation of DNA-templated transcription"/>
    <property type="evidence" value="ECO:0007669"/>
    <property type="project" value="InterPro"/>
</dbReference>
<dbReference type="SUPFAM" id="SSF46894">
    <property type="entry name" value="C-terminal effector domain of the bipartite response regulators"/>
    <property type="match status" value="1"/>
</dbReference>
<evidence type="ECO:0000256" key="3">
    <source>
        <dbReference type="ARBA" id="ARBA00023163"/>
    </source>
</evidence>
<evidence type="ECO:0000259" key="4">
    <source>
        <dbReference type="PROSITE" id="PS50043"/>
    </source>
</evidence>
<dbReference type="Pfam" id="PF00196">
    <property type="entry name" value="GerE"/>
    <property type="match status" value="1"/>
</dbReference>
<dbReference type="InterPro" id="IPR000792">
    <property type="entry name" value="Tscrpt_reg_LuxR_C"/>
</dbReference>
<dbReference type="Proteomes" id="UP000662088">
    <property type="component" value="Unassembled WGS sequence"/>
</dbReference>
<evidence type="ECO:0000256" key="1">
    <source>
        <dbReference type="ARBA" id="ARBA00023015"/>
    </source>
</evidence>
<dbReference type="GO" id="GO:0003677">
    <property type="term" value="F:DNA binding"/>
    <property type="evidence" value="ECO:0007669"/>
    <property type="project" value="UniProtKB-KW"/>
</dbReference>
<dbReference type="PANTHER" id="PTHR44688:SF16">
    <property type="entry name" value="DNA-BINDING TRANSCRIPTIONAL ACTIVATOR DEVR_DOSR"/>
    <property type="match status" value="1"/>
</dbReference>
<sequence>MYKSIDWSDKDVFIEKIFKNKEELLNFTRKEKEIVKEIASGLTNKEIAKKLFISEGAVKRYISSILNKTGFARRIQIAMFYLNGTVV</sequence>
<gene>
    <name evidence="5" type="ORF">H8R92_03485</name>
</gene>
<evidence type="ECO:0000256" key="2">
    <source>
        <dbReference type="ARBA" id="ARBA00023125"/>
    </source>
</evidence>
<dbReference type="InterPro" id="IPR016032">
    <property type="entry name" value="Sig_transdc_resp-reg_C-effctor"/>
</dbReference>
<dbReference type="RefSeq" id="WP_186834762.1">
    <property type="nucleotide sequence ID" value="NZ_JACOOQ010000004.1"/>
</dbReference>
<proteinExistence type="predicted"/>
<dbReference type="InterPro" id="IPR036388">
    <property type="entry name" value="WH-like_DNA-bd_sf"/>
</dbReference>
<comment type="caution">
    <text evidence="5">The sequence shown here is derived from an EMBL/GenBank/DDBJ whole genome shotgun (WGS) entry which is preliminary data.</text>
</comment>
<dbReference type="PANTHER" id="PTHR44688">
    <property type="entry name" value="DNA-BINDING TRANSCRIPTIONAL ACTIVATOR DEVR_DOSR"/>
    <property type="match status" value="1"/>
</dbReference>
<organism evidence="5 6">
    <name type="scientific">Clostridium lentum</name>
    <dbReference type="NCBI Taxonomy" id="2763037"/>
    <lineage>
        <taxon>Bacteria</taxon>
        <taxon>Bacillati</taxon>
        <taxon>Bacillota</taxon>
        <taxon>Clostridia</taxon>
        <taxon>Eubacteriales</taxon>
        <taxon>Clostridiaceae</taxon>
        <taxon>Clostridium</taxon>
    </lineage>
</organism>
<reference evidence="5" key="1">
    <citation type="submission" date="2020-08" db="EMBL/GenBank/DDBJ databases">
        <title>Genome public.</title>
        <authorList>
            <person name="Liu C."/>
            <person name="Sun Q."/>
        </authorList>
    </citation>
    <scope>NUCLEOTIDE SEQUENCE</scope>
    <source>
        <strain evidence="5">NSJ-42</strain>
    </source>
</reference>
<dbReference type="CDD" id="cd06170">
    <property type="entry name" value="LuxR_C_like"/>
    <property type="match status" value="1"/>
</dbReference>
<keyword evidence="6" id="KW-1185">Reference proteome</keyword>
<evidence type="ECO:0000313" key="6">
    <source>
        <dbReference type="Proteomes" id="UP000662088"/>
    </source>
</evidence>
<accession>A0A8I0DKV9</accession>
<evidence type="ECO:0000313" key="5">
    <source>
        <dbReference type="EMBL" id="MBC5639503.1"/>
    </source>
</evidence>
<dbReference type="AlphaFoldDB" id="A0A8I0DKV9"/>
<keyword evidence="3" id="KW-0804">Transcription</keyword>
<dbReference type="PRINTS" id="PR00038">
    <property type="entry name" value="HTHLUXR"/>
</dbReference>
<dbReference type="SMART" id="SM00421">
    <property type="entry name" value="HTH_LUXR"/>
    <property type="match status" value="1"/>
</dbReference>
<dbReference type="EMBL" id="JACOOQ010000004">
    <property type="protein sequence ID" value="MBC5639503.1"/>
    <property type="molecule type" value="Genomic_DNA"/>
</dbReference>
<keyword evidence="2" id="KW-0238">DNA-binding</keyword>
<name>A0A8I0DKV9_9CLOT</name>
<dbReference type="Gene3D" id="1.10.10.10">
    <property type="entry name" value="Winged helix-like DNA-binding domain superfamily/Winged helix DNA-binding domain"/>
    <property type="match status" value="1"/>
</dbReference>
<protein>
    <submittedName>
        <fullName evidence="5">Response regulator transcription factor</fullName>
    </submittedName>
</protein>
<keyword evidence="1" id="KW-0805">Transcription regulation</keyword>